<dbReference type="InterPro" id="IPR011990">
    <property type="entry name" value="TPR-like_helical_dom_sf"/>
</dbReference>
<keyword evidence="4 6" id="KW-0802">TPR repeat</keyword>
<dbReference type="PANTHER" id="PTHR46630">
    <property type="entry name" value="TETRATRICOPEPTIDE REPEAT PROTEIN 29"/>
    <property type="match status" value="1"/>
</dbReference>
<evidence type="ECO:0000256" key="7">
    <source>
        <dbReference type="SAM" id="MobiDB-lite"/>
    </source>
</evidence>
<dbReference type="Pfam" id="PF13424">
    <property type="entry name" value="TPR_12"/>
    <property type="match status" value="1"/>
</dbReference>
<evidence type="ECO:0000256" key="1">
    <source>
        <dbReference type="ARBA" id="ARBA00004496"/>
    </source>
</evidence>
<reference evidence="8" key="1">
    <citation type="submission" date="2020-02" db="EMBL/GenBank/DDBJ databases">
        <authorList>
            <person name="Meier V. D."/>
        </authorList>
    </citation>
    <scope>NUCLEOTIDE SEQUENCE</scope>
    <source>
        <strain evidence="8">AVDCRST_MAG76</strain>
    </source>
</reference>
<gene>
    <name evidence="8" type="ORF">AVDCRST_MAG76-2601</name>
</gene>
<sequence>MSDPQTTSGHAEPGEETYTAEGNRETAIRSLEAQLKATSKAAQPFRHATIAYRLGLAYAEYPTGPLEESLRRALACYDTAASLFDPRFDPVEHARVVNAAGAAHRSLGNIDQAGELFQRAVSLMEKHGRPDERAAALNNLGLTRAAQGRAAEAIEHFTSAIELFDRTSPDGQRGWVAALLNRGQARVAAGGEAQVRAALEDYNLAVPEVDAGEAAYHYGLLYFSIGVADMALASLVPGEDRPLLEEAADSFAESLTVFTRTEFPFQHALGKYNLGHAVERLDGVTNLRLALACYEDALAALDTRLHTTQREQALVSLMRVEERLAEWAPTPGRAHHFVSLVAEAVPEDRVPLMRERLLRYLALPEPTRHKALLELALAEYWTGPERARVLIEAELGVLVNLPNEFLHVSLEARLAALRLLSPEDAEVADRAFDDAVGAQLGLPQRLFVRDFLYARGWERP</sequence>
<dbReference type="AlphaFoldDB" id="A0A6J4IMN5"/>
<dbReference type="InterPro" id="IPR019734">
    <property type="entry name" value="TPR_rpt"/>
</dbReference>
<evidence type="ECO:0000313" key="8">
    <source>
        <dbReference type="EMBL" id="CAA9256744.1"/>
    </source>
</evidence>
<dbReference type="InterPro" id="IPR051476">
    <property type="entry name" value="Bac_ResReg_Asp_Phosphatase"/>
</dbReference>
<feature type="region of interest" description="Disordered" evidence="7">
    <location>
        <begin position="1"/>
        <end position="23"/>
    </location>
</feature>
<dbReference type="PROSITE" id="PS50005">
    <property type="entry name" value="TPR"/>
    <property type="match status" value="2"/>
</dbReference>
<accession>A0A6J4IMN5</accession>
<dbReference type="PANTHER" id="PTHR46630:SF1">
    <property type="entry name" value="TETRATRICOPEPTIDE REPEAT PROTEIN 29"/>
    <property type="match status" value="1"/>
</dbReference>
<evidence type="ECO:0000256" key="5">
    <source>
        <dbReference type="ARBA" id="ARBA00038253"/>
    </source>
</evidence>
<evidence type="ECO:0000256" key="3">
    <source>
        <dbReference type="ARBA" id="ARBA00022737"/>
    </source>
</evidence>
<comment type="similarity">
    <text evidence="5">Belongs to the Rap family.</text>
</comment>
<feature type="repeat" description="TPR" evidence="6">
    <location>
        <begin position="94"/>
        <end position="127"/>
    </location>
</feature>
<keyword evidence="2" id="KW-0963">Cytoplasm</keyword>
<name>A0A6J4IMN5_9ACTN</name>
<organism evidence="8">
    <name type="scientific">uncultured Acidimicrobiales bacterium</name>
    <dbReference type="NCBI Taxonomy" id="310071"/>
    <lineage>
        <taxon>Bacteria</taxon>
        <taxon>Bacillati</taxon>
        <taxon>Actinomycetota</taxon>
        <taxon>Acidimicrobiia</taxon>
        <taxon>Acidimicrobiales</taxon>
        <taxon>environmental samples</taxon>
    </lineage>
</organism>
<dbReference type="EMBL" id="CADCSZ010000159">
    <property type="protein sequence ID" value="CAA9256744.1"/>
    <property type="molecule type" value="Genomic_DNA"/>
</dbReference>
<evidence type="ECO:0000256" key="4">
    <source>
        <dbReference type="ARBA" id="ARBA00022803"/>
    </source>
</evidence>
<dbReference type="SUPFAM" id="SSF48452">
    <property type="entry name" value="TPR-like"/>
    <property type="match status" value="1"/>
</dbReference>
<proteinExistence type="inferred from homology"/>
<protein>
    <submittedName>
        <fullName evidence="8">Uncharacterized protein</fullName>
    </submittedName>
</protein>
<feature type="repeat" description="TPR" evidence="6">
    <location>
        <begin position="134"/>
        <end position="167"/>
    </location>
</feature>
<evidence type="ECO:0000256" key="2">
    <source>
        <dbReference type="ARBA" id="ARBA00022490"/>
    </source>
</evidence>
<dbReference type="SMART" id="SM00028">
    <property type="entry name" value="TPR"/>
    <property type="match status" value="2"/>
</dbReference>
<evidence type="ECO:0000256" key="6">
    <source>
        <dbReference type="PROSITE-ProRule" id="PRU00339"/>
    </source>
</evidence>
<keyword evidence="3" id="KW-0677">Repeat</keyword>
<dbReference type="GO" id="GO:0005737">
    <property type="term" value="C:cytoplasm"/>
    <property type="evidence" value="ECO:0007669"/>
    <property type="project" value="UniProtKB-SubCell"/>
</dbReference>
<dbReference type="Gene3D" id="1.25.40.10">
    <property type="entry name" value="Tetratricopeptide repeat domain"/>
    <property type="match status" value="2"/>
</dbReference>
<comment type="subcellular location">
    <subcellularLocation>
        <location evidence="1">Cytoplasm</location>
    </subcellularLocation>
</comment>